<sequence length="279" mass="28349">MSLVVIIANPHAVIIASCPFSPAVRGAVPSLTWILALVLTEQGRHAGSSFAVGAGAAPRGETVSGGGRGGARELRGRGRSGGGSGAQRGRSRRPARRRSAARAAAAADRAAWRPSRSCRSPLPPPSFLRPPCSRPRTGRQGGGACAAPAEVCAVAERAAVAGLHEIRPRRERARLACSSSGALLGEGAGPSLPIRRSPLAPVASGYLAGLVVAASPRLPPPPPPTPSRRAAGPRAAPAPFHHWICDIEGRSFLAPRAVETGSSTASHLLPPAASPPPPV</sequence>
<feature type="region of interest" description="Disordered" evidence="1">
    <location>
        <begin position="50"/>
        <end position="144"/>
    </location>
</feature>
<feature type="region of interest" description="Disordered" evidence="1">
    <location>
        <begin position="216"/>
        <end position="235"/>
    </location>
</feature>
<comment type="caution">
    <text evidence="2">The sequence shown here is derived from an EMBL/GenBank/DDBJ whole genome shotgun (WGS) entry which is preliminary data.</text>
</comment>
<feature type="compositionally biased region" description="Low complexity" evidence="1">
    <location>
        <begin position="101"/>
        <end position="120"/>
    </location>
</feature>
<name>A0A8T0W7N4_PANVG</name>
<dbReference type="Proteomes" id="UP000823388">
    <property type="component" value="Chromosome 2K"/>
</dbReference>
<evidence type="ECO:0000313" key="2">
    <source>
        <dbReference type="EMBL" id="KAG2644412.1"/>
    </source>
</evidence>
<accession>A0A8T0W7N4</accession>
<reference evidence="2" key="1">
    <citation type="submission" date="2020-05" db="EMBL/GenBank/DDBJ databases">
        <title>WGS assembly of Panicum virgatum.</title>
        <authorList>
            <person name="Lovell J.T."/>
            <person name="Jenkins J."/>
            <person name="Shu S."/>
            <person name="Juenger T.E."/>
            <person name="Schmutz J."/>
        </authorList>
    </citation>
    <scope>NUCLEOTIDE SEQUENCE</scope>
    <source>
        <strain evidence="2">AP13</strain>
    </source>
</reference>
<feature type="compositionally biased region" description="Pro residues" evidence="1">
    <location>
        <begin position="217"/>
        <end position="226"/>
    </location>
</feature>
<dbReference type="EMBL" id="CM029039">
    <property type="protein sequence ID" value="KAG2644412.1"/>
    <property type="molecule type" value="Genomic_DNA"/>
</dbReference>
<protein>
    <submittedName>
        <fullName evidence="2">Uncharacterized protein</fullName>
    </submittedName>
</protein>
<keyword evidence="3" id="KW-1185">Reference proteome</keyword>
<feature type="compositionally biased region" description="Basic residues" evidence="1">
    <location>
        <begin position="89"/>
        <end position="100"/>
    </location>
</feature>
<evidence type="ECO:0000313" key="3">
    <source>
        <dbReference type="Proteomes" id="UP000823388"/>
    </source>
</evidence>
<feature type="compositionally biased region" description="Low complexity" evidence="1">
    <location>
        <begin position="262"/>
        <end position="271"/>
    </location>
</feature>
<gene>
    <name evidence="2" type="ORF">PVAP13_2KG203060</name>
</gene>
<feature type="region of interest" description="Disordered" evidence="1">
    <location>
        <begin position="258"/>
        <end position="279"/>
    </location>
</feature>
<evidence type="ECO:0000256" key="1">
    <source>
        <dbReference type="SAM" id="MobiDB-lite"/>
    </source>
</evidence>
<dbReference type="AlphaFoldDB" id="A0A8T0W7N4"/>
<proteinExistence type="predicted"/>
<organism evidence="2 3">
    <name type="scientific">Panicum virgatum</name>
    <name type="common">Blackwell switchgrass</name>
    <dbReference type="NCBI Taxonomy" id="38727"/>
    <lineage>
        <taxon>Eukaryota</taxon>
        <taxon>Viridiplantae</taxon>
        <taxon>Streptophyta</taxon>
        <taxon>Embryophyta</taxon>
        <taxon>Tracheophyta</taxon>
        <taxon>Spermatophyta</taxon>
        <taxon>Magnoliopsida</taxon>
        <taxon>Liliopsida</taxon>
        <taxon>Poales</taxon>
        <taxon>Poaceae</taxon>
        <taxon>PACMAD clade</taxon>
        <taxon>Panicoideae</taxon>
        <taxon>Panicodae</taxon>
        <taxon>Paniceae</taxon>
        <taxon>Panicinae</taxon>
        <taxon>Panicum</taxon>
        <taxon>Panicum sect. Hiantes</taxon>
    </lineage>
</organism>